<dbReference type="AlphaFoldDB" id="A0AAW2TH48"/>
<feature type="compositionally biased region" description="Basic and acidic residues" evidence="1">
    <location>
        <begin position="40"/>
        <end position="53"/>
    </location>
</feature>
<name>A0AAW2TH48_SESRA</name>
<evidence type="ECO:0008006" key="3">
    <source>
        <dbReference type="Google" id="ProtNLM"/>
    </source>
</evidence>
<reference evidence="2" key="1">
    <citation type="submission" date="2020-06" db="EMBL/GenBank/DDBJ databases">
        <authorList>
            <person name="Li T."/>
            <person name="Hu X."/>
            <person name="Zhang T."/>
            <person name="Song X."/>
            <person name="Zhang H."/>
            <person name="Dai N."/>
            <person name="Sheng W."/>
            <person name="Hou X."/>
            <person name="Wei L."/>
        </authorList>
    </citation>
    <scope>NUCLEOTIDE SEQUENCE</scope>
    <source>
        <strain evidence="2">G02</strain>
        <tissue evidence="2">Leaf</tissue>
    </source>
</reference>
<protein>
    <recommendedName>
        <fullName evidence="3">Reverse transcriptase domain-containing protein</fullName>
    </recommendedName>
</protein>
<feature type="region of interest" description="Disordered" evidence="1">
    <location>
        <begin position="40"/>
        <end position="66"/>
    </location>
</feature>
<evidence type="ECO:0000313" key="2">
    <source>
        <dbReference type="EMBL" id="KAL0403887.1"/>
    </source>
</evidence>
<proteinExistence type="predicted"/>
<organism evidence="2">
    <name type="scientific">Sesamum radiatum</name>
    <name type="common">Black benniseed</name>
    <dbReference type="NCBI Taxonomy" id="300843"/>
    <lineage>
        <taxon>Eukaryota</taxon>
        <taxon>Viridiplantae</taxon>
        <taxon>Streptophyta</taxon>
        <taxon>Embryophyta</taxon>
        <taxon>Tracheophyta</taxon>
        <taxon>Spermatophyta</taxon>
        <taxon>Magnoliopsida</taxon>
        <taxon>eudicotyledons</taxon>
        <taxon>Gunneridae</taxon>
        <taxon>Pentapetalae</taxon>
        <taxon>asterids</taxon>
        <taxon>lamiids</taxon>
        <taxon>Lamiales</taxon>
        <taxon>Pedaliaceae</taxon>
        <taxon>Sesamum</taxon>
    </lineage>
</organism>
<gene>
    <name evidence="2" type="ORF">Sradi_2029500</name>
</gene>
<reference evidence="2" key="2">
    <citation type="journal article" date="2024" name="Plant">
        <title>Genomic evolution and insights into agronomic trait innovations of Sesamum species.</title>
        <authorList>
            <person name="Miao H."/>
            <person name="Wang L."/>
            <person name="Qu L."/>
            <person name="Liu H."/>
            <person name="Sun Y."/>
            <person name="Le M."/>
            <person name="Wang Q."/>
            <person name="Wei S."/>
            <person name="Zheng Y."/>
            <person name="Lin W."/>
            <person name="Duan Y."/>
            <person name="Cao H."/>
            <person name="Xiong S."/>
            <person name="Wang X."/>
            <person name="Wei L."/>
            <person name="Li C."/>
            <person name="Ma Q."/>
            <person name="Ju M."/>
            <person name="Zhao R."/>
            <person name="Li G."/>
            <person name="Mu C."/>
            <person name="Tian Q."/>
            <person name="Mei H."/>
            <person name="Zhang T."/>
            <person name="Gao T."/>
            <person name="Zhang H."/>
        </authorList>
    </citation>
    <scope>NUCLEOTIDE SEQUENCE</scope>
    <source>
        <strain evidence="2">G02</strain>
    </source>
</reference>
<dbReference type="EMBL" id="JACGWJ010000008">
    <property type="protein sequence ID" value="KAL0403887.1"/>
    <property type="molecule type" value="Genomic_DNA"/>
</dbReference>
<accession>A0AAW2TH48</accession>
<sequence>MQQNLKRGRFKELIARKPSATQEELLIWAEKYIRIEESTRARPKTPAKERVTDDETITSNRTDGNKRECRQNDLTQYTPLNAPRAEILSVAKQQGLVQWPFPMKYNPKRMTSNKYCHFHRDRGHSTEECYHLKNEIEKLIRRGYLRKFVDRVKMKAQEPMVKPRRIAPRIESGGRMGEEQVNKENLPTAGIIGVISGGPASGDSMRARKTAIREAINATNAANHVAFSEVIVTQHENPKDEVTFSDQDLGGHLPANNDVIISATVSNFWVKKILIDCGSSRTFFPWSVRPNGNQQQEADTSKHITD</sequence>
<comment type="caution">
    <text evidence="2">The sequence shown here is derived from an EMBL/GenBank/DDBJ whole genome shotgun (WGS) entry which is preliminary data.</text>
</comment>
<evidence type="ECO:0000256" key="1">
    <source>
        <dbReference type="SAM" id="MobiDB-lite"/>
    </source>
</evidence>